<dbReference type="PANTHER" id="PTHR38342:SF1">
    <property type="entry name" value="SLR5037 PROTEIN"/>
    <property type="match status" value="1"/>
</dbReference>
<name>A0A0L8VCE5_9BACT</name>
<comment type="caution">
    <text evidence="2">The sequence shown here is derived from an EMBL/GenBank/DDBJ whole genome shotgun (WGS) entry which is preliminary data.</text>
</comment>
<organism evidence="2 3">
    <name type="scientific">Sunxiuqinia dokdonensis</name>
    <dbReference type="NCBI Taxonomy" id="1409788"/>
    <lineage>
        <taxon>Bacteria</taxon>
        <taxon>Pseudomonadati</taxon>
        <taxon>Bacteroidota</taxon>
        <taxon>Bacteroidia</taxon>
        <taxon>Marinilabiliales</taxon>
        <taxon>Prolixibacteraceae</taxon>
        <taxon>Sunxiuqinia</taxon>
    </lineage>
</organism>
<dbReference type="OrthoDB" id="9791067at2"/>
<dbReference type="CDD" id="cd14797">
    <property type="entry name" value="DUF302"/>
    <property type="match status" value="1"/>
</dbReference>
<evidence type="ECO:0000313" key="2">
    <source>
        <dbReference type="EMBL" id="KOH45852.1"/>
    </source>
</evidence>
<protein>
    <recommendedName>
        <fullName evidence="1">DUF302 domain-containing protein</fullName>
    </recommendedName>
</protein>
<dbReference type="RefSeq" id="WP_053180870.1">
    <property type="nucleotide sequence ID" value="NZ_LGIA01000063.1"/>
</dbReference>
<dbReference type="STRING" id="1409788.NC99_13290"/>
<dbReference type="Pfam" id="PF03625">
    <property type="entry name" value="DUF302"/>
    <property type="match status" value="1"/>
</dbReference>
<evidence type="ECO:0000259" key="1">
    <source>
        <dbReference type="Pfam" id="PF03625"/>
    </source>
</evidence>
<dbReference type="AlphaFoldDB" id="A0A0L8VCE5"/>
<sequence length="139" mass="16081">MEYYFNKVIKGNFKDILQAVKISLKKEDFELFYEIDMQEKVYLKLGNICPEFVVLGACNMDFLYNVLDMKGEITASLPFNIVLQQINKNEVKVVAIDPFSSIKDSNNEFLVILTYAIKLKLARVMESITTLSDSKFLRM</sequence>
<dbReference type="PANTHER" id="PTHR38342">
    <property type="entry name" value="SLR5037 PROTEIN"/>
    <property type="match status" value="1"/>
</dbReference>
<dbReference type="Gene3D" id="3.30.310.70">
    <property type="entry name" value="TT1751-like domain"/>
    <property type="match status" value="1"/>
</dbReference>
<reference evidence="3" key="1">
    <citation type="submission" date="2015-07" db="EMBL/GenBank/DDBJ databases">
        <title>Genome sequencing of Sunxiuqinia dokdonensis strain SK.</title>
        <authorList>
            <person name="Ahn S."/>
            <person name="Kim B.-C."/>
        </authorList>
    </citation>
    <scope>NUCLEOTIDE SEQUENCE [LARGE SCALE GENOMIC DNA]</scope>
    <source>
        <strain evidence="3">SK</strain>
    </source>
</reference>
<gene>
    <name evidence="2" type="ORF">NC99_13290</name>
</gene>
<dbReference type="InterPro" id="IPR035923">
    <property type="entry name" value="TT1751-like_sf"/>
</dbReference>
<evidence type="ECO:0000313" key="3">
    <source>
        <dbReference type="Proteomes" id="UP000036958"/>
    </source>
</evidence>
<accession>A0A0L8VCE5</accession>
<dbReference type="EMBL" id="LGIA01000063">
    <property type="protein sequence ID" value="KOH45852.1"/>
    <property type="molecule type" value="Genomic_DNA"/>
</dbReference>
<dbReference type="SUPFAM" id="SSF103247">
    <property type="entry name" value="TT1751-like"/>
    <property type="match status" value="1"/>
</dbReference>
<feature type="domain" description="DUF302" evidence="1">
    <location>
        <begin position="35"/>
        <end position="98"/>
    </location>
</feature>
<dbReference type="InterPro" id="IPR005180">
    <property type="entry name" value="DUF302"/>
</dbReference>
<proteinExistence type="predicted"/>
<dbReference type="Proteomes" id="UP000036958">
    <property type="component" value="Unassembled WGS sequence"/>
</dbReference>
<keyword evidence="3" id="KW-1185">Reference proteome</keyword>